<evidence type="ECO:0000256" key="3">
    <source>
        <dbReference type="ARBA" id="ARBA00022989"/>
    </source>
</evidence>
<evidence type="ECO:0000256" key="2">
    <source>
        <dbReference type="ARBA" id="ARBA00022692"/>
    </source>
</evidence>
<keyword evidence="8" id="KW-1185">Reference proteome</keyword>
<dbReference type="SUPFAM" id="SSF103473">
    <property type="entry name" value="MFS general substrate transporter"/>
    <property type="match status" value="1"/>
</dbReference>
<feature type="transmembrane region" description="Helical" evidence="5">
    <location>
        <begin position="417"/>
        <end position="442"/>
    </location>
</feature>
<dbReference type="PANTHER" id="PTHR23501">
    <property type="entry name" value="MAJOR FACILITATOR SUPERFAMILY"/>
    <property type="match status" value="1"/>
</dbReference>
<dbReference type="InterPro" id="IPR020846">
    <property type="entry name" value="MFS_dom"/>
</dbReference>
<evidence type="ECO:0000313" key="8">
    <source>
        <dbReference type="Proteomes" id="UP000800035"/>
    </source>
</evidence>
<gene>
    <name evidence="7" type="ORF">CC80DRAFT_513462</name>
</gene>
<dbReference type="PANTHER" id="PTHR23501:SF94">
    <property type="entry name" value="MAJOR FACILITATOR SUPERFAMILY (MFS) PROFILE DOMAIN-CONTAINING PROTEIN"/>
    <property type="match status" value="1"/>
</dbReference>
<feature type="transmembrane region" description="Helical" evidence="5">
    <location>
        <begin position="528"/>
        <end position="547"/>
    </location>
</feature>
<keyword evidence="4 5" id="KW-0472">Membrane</keyword>
<feature type="transmembrane region" description="Helical" evidence="5">
    <location>
        <begin position="321"/>
        <end position="346"/>
    </location>
</feature>
<keyword evidence="2 5" id="KW-0812">Transmembrane</keyword>
<feature type="transmembrane region" description="Helical" evidence="5">
    <location>
        <begin position="189"/>
        <end position="211"/>
    </location>
</feature>
<dbReference type="InterPro" id="IPR011701">
    <property type="entry name" value="MFS"/>
</dbReference>
<feature type="transmembrane region" description="Helical" evidence="5">
    <location>
        <begin position="217"/>
        <end position="239"/>
    </location>
</feature>
<dbReference type="Pfam" id="PF07690">
    <property type="entry name" value="MFS_1"/>
    <property type="match status" value="1"/>
</dbReference>
<feature type="domain" description="Major facilitator superfamily (MFS) profile" evidence="6">
    <location>
        <begin position="65"/>
        <end position="552"/>
    </location>
</feature>
<feature type="transmembrane region" description="Helical" evidence="5">
    <location>
        <begin position="259"/>
        <end position="284"/>
    </location>
</feature>
<sequence>MTLSTSHSDLKTPSTAVTFADSTTALPAIPEELASSNTSVTMCDMEEARNVPVEEWKPERKEWFIMVSLAIISLMVALDATILVTVLPQIALSLNGTSIDAFWAGTSYLLSSAIFQPVIASISQFFGRQQLLLVSLTLFTVGTILCAAAKNFTVMLAGRTIQGIGGGGIITLSQVIFCDIVPLRFRPKYFALVLGAWSVGTIAGPVIGGVFVEKANWRWAFIINFPFCLLGFLLAIYFVRLNAVSKISMSQKIKSIDWFGAFLFLGSTTALLVGISWGGVQYAWVSSQTLAPIMAGVLGVVAFVGWQVYSKPRSLLPMSIFYCPSALLAFYCALANGLILFTFLYYIPFYCMSVRGSSPTRAGIDVFPAAFLLVPGSLVVSILTTRLGRFRWALWAGWTITTLGSGLLLLLDLHTSYAILAIILAVFGIGSGMIVTSINVAVQAISKVEDSAMASCLYAFMRSLGMPLGVAISGTVFTNAMSGKLASYNLPETIAHDSERYIYVLRTMAADDEKRTLILESYLHGFRAVFMLMMSVAASALVASLFIQGFNMNKKLHSQFTTRFPAKETKSKASSVQE</sequence>
<evidence type="ECO:0000256" key="1">
    <source>
        <dbReference type="ARBA" id="ARBA00004141"/>
    </source>
</evidence>
<feature type="transmembrane region" description="Helical" evidence="5">
    <location>
        <begin position="102"/>
        <end position="119"/>
    </location>
</feature>
<dbReference type="InterPro" id="IPR036259">
    <property type="entry name" value="MFS_trans_sf"/>
</dbReference>
<keyword evidence="3 5" id="KW-1133">Transmembrane helix</keyword>
<dbReference type="FunFam" id="1.20.1720.10:FF:000018">
    <property type="entry name" value="Putative MFS multidrug transporter"/>
    <property type="match status" value="1"/>
</dbReference>
<accession>A0A6A5U7H6</accession>
<comment type="subcellular location">
    <subcellularLocation>
        <location evidence="1">Membrane</location>
        <topology evidence="1">Multi-pass membrane protein</topology>
    </subcellularLocation>
</comment>
<dbReference type="Proteomes" id="UP000800035">
    <property type="component" value="Unassembled WGS sequence"/>
</dbReference>
<feature type="transmembrane region" description="Helical" evidence="5">
    <location>
        <begin position="392"/>
        <end position="411"/>
    </location>
</feature>
<dbReference type="OrthoDB" id="2351791at2759"/>
<organism evidence="7 8">
    <name type="scientific">Byssothecium circinans</name>
    <dbReference type="NCBI Taxonomy" id="147558"/>
    <lineage>
        <taxon>Eukaryota</taxon>
        <taxon>Fungi</taxon>
        <taxon>Dikarya</taxon>
        <taxon>Ascomycota</taxon>
        <taxon>Pezizomycotina</taxon>
        <taxon>Dothideomycetes</taxon>
        <taxon>Pleosporomycetidae</taxon>
        <taxon>Pleosporales</taxon>
        <taxon>Massarineae</taxon>
        <taxon>Massarinaceae</taxon>
        <taxon>Byssothecium</taxon>
    </lineage>
</organism>
<dbReference type="PROSITE" id="PS50850">
    <property type="entry name" value="MFS"/>
    <property type="match status" value="1"/>
</dbReference>
<dbReference type="AlphaFoldDB" id="A0A6A5U7H6"/>
<evidence type="ECO:0000259" key="6">
    <source>
        <dbReference type="PROSITE" id="PS50850"/>
    </source>
</evidence>
<evidence type="ECO:0000313" key="7">
    <source>
        <dbReference type="EMBL" id="KAF1960648.1"/>
    </source>
</evidence>
<dbReference type="Gene3D" id="1.20.1720.10">
    <property type="entry name" value="Multidrug resistance protein D"/>
    <property type="match status" value="1"/>
</dbReference>
<dbReference type="GO" id="GO:0005886">
    <property type="term" value="C:plasma membrane"/>
    <property type="evidence" value="ECO:0007669"/>
    <property type="project" value="TreeGrafter"/>
</dbReference>
<name>A0A6A5U7H6_9PLEO</name>
<proteinExistence type="predicted"/>
<evidence type="ECO:0000256" key="4">
    <source>
        <dbReference type="ARBA" id="ARBA00023136"/>
    </source>
</evidence>
<reference evidence="7" key="1">
    <citation type="journal article" date="2020" name="Stud. Mycol.">
        <title>101 Dothideomycetes genomes: a test case for predicting lifestyles and emergence of pathogens.</title>
        <authorList>
            <person name="Haridas S."/>
            <person name="Albert R."/>
            <person name="Binder M."/>
            <person name="Bloem J."/>
            <person name="Labutti K."/>
            <person name="Salamov A."/>
            <person name="Andreopoulos B."/>
            <person name="Baker S."/>
            <person name="Barry K."/>
            <person name="Bills G."/>
            <person name="Bluhm B."/>
            <person name="Cannon C."/>
            <person name="Castanera R."/>
            <person name="Culley D."/>
            <person name="Daum C."/>
            <person name="Ezra D."/>
            <person name="Gonzalez J."/>
            <person name="Henrissat B."/>
            <person name="Kuo A."/>
            <person name="Liang C."/>
            <person name="Lipzen A."/>
            <person name="Lutzoni F."/>
            <person name="Magnuson J."/>
            <person name="Mondo S."/>
            <person name="Nolan M."/>
            <person name="Ohm R."/>
            <person name="Pangilinan J."/>
            <person name="Park H.-J."/>
            <person name="Ramirez L."/>
            <person name="Alfaro M."/>
            <person name="Sun H."/>
            <person name="Tritt A."/>
            <person name="Yoshinaga Y."/>
            <person name="Zwiers L.-H."/>
            <person name="Turgeon B."/>
            <person name="Goodwin S."/>
            <person name="Spatafora J."/>
            <person name="Crous P."/>
            <person name="Grigoriev I."/>
        </authorList>
    </citation>
    <scope>NUCLEOTIDE SEQUENCE</scope>
    <source>
        <strain evidence="7">CBS 675.92</strain>
    </source>
</reference>
<feature type="transmembrane region" description="Helical" evidence="5">
    <location>
        <begin position="131"/>
        <end position="150"/>
    </location>
</feature>
<feature type="transmembrane region" description="Helical" evidence="5">
    <location>
        <begin position="156"/>
        <end position="177"/>
    </location>
</feature>
<feature type="transmembrane region" description="Helical" evidence="5">
    <location>
        <begin position="290"/>
        <end position="309"/>
    </location>
</feature>
<dbReference type="InterPro" id="IPR001958">
    <property type="entry name" value="Tet-R_TetA/multi-R_MdtG-like"/>
</dbReference>
<feature type="transmembrane region" description="Helical" evidence="5">
    <location>
        <begin position="366"/>
        <end position="385"/>
    </location>
</feature>
<dbReference type="EMBL" id="ML976982">
    <property type="protein sequence ID" value="KAF1960648.1"/>
    <property type="molecule type" value="Genomic_DNA"/>
</dbReference>
<feature type="transmembrane region" description="Helical" evidence="5">
    <location>
        <begin position="463"/>
        <end position="481"/>
    </location>
</feature>
<dbReference type="Gene3D" id="1.20.1250.20">
    <property type="entry name" value="MFS general substrate transporter like domains"/>
    <property type="match status" value="1"/>
</dbReference>
<feature type="transmembrane region" description="Helical" evidence="5">
    <location>
        <begin position="63"/>
        <end position="90"/>
    </location>
</feature>
<dbReference type="PRINTS" id="PR01035">
    <property type="entry name" value="TCRTETA"/>
</dbReference>
<dbReference type="GO" id="GO:0022857">
    <property type="term" value="F:transmembrane transporter activity"/>
    <property type="evidence" value="ECO:0007669"/>
    <property type="project" value="InterPro"/>
</dbReference>
<protein>
    <submittedName>
        <fullName evidence="7">MFS general substrate transporter</fullName>
    </submittedName>
</protein>
<evidence type="ECO:0000256" key="5">
    <source>
        <dbReference type="SAM" id="Phobius"/>
    </source>
</evidence>